<protein>
    <submittedName>
        <fullName evidence="7">AP2/ERF domain-containing protein</fullName>
    </submittedName>
</protein>
<proteinExistence type="predicted"/>
<keyword evidence="8" id="KW-1185">Reference proteome</keyword>
<dbReference type="EMBL" id="QPKB01000002">
    <property type="protein sequence ID" value="RWR76924.1"/>
    <property type="molecule type" value="Genomic_DNA"/>
</dbReference>
<evidence type="ECO:0000313" key="7">
    <source>
        <dbReference type="EMBL" id="RWR76924.1"/>
    </source>
</evidence>
<dbReference type="AlphaFoldDB" id="A0A3S3NCH2"/>
<accession>A0A3S3NCH2</accession>
<dbReference type="STRING" id="337451.A0A3S3NCH2"/>
<evidence type="ECO:0000256" key="2">
    <source>
        <dbReference type="ARBA" id="ARBA00023015"/>
    </source>
</evidence>
<comment type="caution">
    <text evidence="7">The sequence shown here is derived from an EMBL/GenBank/DDBJ whole genome shotgun (WGS) entry which is preliminary data.</text>
</comment>
<keyword evidence="2" id="KW-0805">Transcription regulation</keyword>
<gene>
    <name evidence="7" type="ORF">CKAN_00539000</name>
</gene>
<dbReference type="PANTHER" id="PTHR31677:SF49">
    <property type="entry name" value="ETHYLENE-RESPONSIVE TRANSCRIPTION FACTOR ERF086"/>
    <property type="match status" value="1"/>
</dbReference>
<reference evidence="7 8" key="1">
    <citation type="journal article" date="2019" name="Nat. Plants">
        <title>Stout camphor tree genome fills gaps in understanding of flowering plant genome evolution.</title>
        <authorList>
            <person name="Chaw S.M."/>
            <person name="Liu Y.C."/>
            <person name="Wu Y.W."/>
            <person name="Wang H.Y."/>
            <person name="Lin C.I."/>
            <person name="Wu C.S."/>
            <person name="Ke H.M."/>
            <person name="Chang L.Y."/>
            <person name="Hsu C.Y."/>
            <person name="Yang H.T."/>
            <person name="Sudianto E."/>
            <person name="Hsu M.H."/>
            <person name="Wu K.P."/>
            <person name="Wang L.N."/>
            <person name="Leebens-Mack J.H."/>
            <person name="Tsai I.J."/>
        </authorList>
    </citation>
    <scope>NUCLEOTIDE SEQUENCE [LARGE SCALE GENOMIC DNA]</scope>
    <source>
        <strain evidence="8">cv. Chaw 1501</strain>
        <tissue evidence="7">Young leaves</tissue>
    </source>
</reference>
<evidence type="ECO:0000256" key="4">
    <source>
        <dbReference type="ARBA" id="ARBA00023163"/>
    </source>
</evidence>
<sequence>MGEGRWNLEMLWRDESLDVGADVVGAGEEVEKTKNKQSFSQQRTDASIFLFSALGKYATEIGDPTTKERHWLGTFDTAQVAALAYDRAALAMKGTQARTDFIYFGITSFDTVLIPCDTQNHTSIVQQLDVSCCCQRSSCVTPMKTSEAWQGT</sequence>
<keyword evidence="3" id="KW-0238">DNA-binding</keyword>
<dbReference type="PANTHER" id="PTHR31677">
    <property type="entry name" value="AP2 DOMAIN CLASS TRANSCRIPTION FACTOR"/>
    <property type="match status" value="1"/>
</dbReference>
<keyword evidence="4" id="KW-0804">Transcription</keyword>
<dbReference type="InterPro" id="IPR001471">
    <property type="entry name" value="AP2/ERF_dom"/>
</dbReference>
<evidence type="ECO:0000313" key="8">
    <source>
        <dbReference type="Proteomes" id="UP000283530"/>
    </source>
</evidence>
<feature type="domain" description="AP2/ERF" evidence="6">
    <location>
        <begin position="34"/>
        <end position="102"/>
    </location>
</feature>
<evidence type="ECO:0000256" key="5">
    <source>
        <dbReference type="ARBA" id="ARBA00023242"/>
    </source>
</evidence>
<comment type="subcellular location">
    <subcellularLocation>
        <location evidence="1">Nucleus</location>
    </subcellularLocation>
</comment>
<dbReference type="CDD" id="cd00018">
    <property type="entry name" value="AP2"/>
    <property type="match status" value="1"/>
</dbReference>
<dbReference type="SUPFAM" id="SSF54171">
    <property type="entry name" value="DNA-binding domain"/>
    <property type="match status" value="1"/>
</dbReference>
<dbReference type="InterPro" id="IPR036955">
    <property type="entry name" value="AP2/ERF_dom_sf"/>
</dbReference>
<dbReference type="PROSITE" id="PS51032">
    <property type="entry name" value="AP2_ERF"/>
    <property type="match status" value="1"/>
</dbReference>
<dbReference type="GO" id="GO:0005634">
    <property type="term" value="C:nucleus"/>
    <property type="evidence" value="ECO:0007669"/>
    <property type="project" value="UniProtKB-SubCell"/>
</dbReference>
<dbReference type="Proteomes" id="UP000283530">
    <property type="component" value="Unassembled WGS sequence"/>
</dbReference>
<evidence type="ECO:0000259" key="6">
    <source>
        <dbReference type="PROSITE" id="PS51032"/>
    </source>
</evidence>
<dbReference type="Gene3D" id="3.30.730.10">
    <property type="entry name" value="AP2/ERF domain"/>
    <property type="match status" value="1"/>
</dbReference>
<evidence type="ECO:0000256" key="3">
    <source>
        <dbReference type="ARBA" id="ARBA00023125"/>
    </source>
</evidence>
<evidence type="ECO:0000256" key="1">
    <source>
        <dbReference type="ARBA" id="ARBA00004123"/>
    </source>
</evidence>
<name>A0A3S3NCH2_9MAGN</name>
<dbReference type="SMART" id="SM00380">
    <property type="entry name" value="AP2"/>
    <property type="match status" value="1"/>
</dbReference>
<dbReference type="OrthoDB" id="1937505at2759"/>
<dbReference type="GO" id="GO:0003700">
    <property type="term" value="F:DNA-binding transcription factor activity"/>
    <property type="evidence" value="ECO:0007669"/>
    <property type="project" value="InterPro"/>
</dbReference>
<dbReference type="InterPro" id="IPR016177">
    <property type="entry name" value="DNA-bd_dom_sf"/>
</dbReference>
<keyword evidence="5" id="KW-0539">Nucleus</keyword>
<dbReference type="GO" id="GO:0003677">
    <property type="term" value="F:DNA binding"/>
    <property type="evidence" value="ECO:0007669"/>
    <property type="project" value="UniProtKB-KW"/>
</dbReference>
<organism evidence="7 8">
    <name type="scientific">Cinnamomum micranthum f. kanehirae</name>
    <dbReference type="NCBI Taxonomy" id="337451"/>
    <lineage>
        <taxon>Eukaryota</taxon>
        <taxon>Viridiplantae</taxon>
        <taxon>Streptophyta</taxon>
        <taxon>Embryophyta</taxon>
        <taxon>Tracheophyta</taxon>
        <taxon>Spermatophyta</taxon>
        <taxon>Magnoliopsida</taxon>
        <taxon>Magnoliidae</taxon>
        <taxon>Laurales</taxon>
        <taxon>Lauraceae</taxon>
        <taxon>Cinnamomum</taxon>
    </lineage>
</organism>